<comment type="subcellular location">
    <subcellularLocation>
        <location evidence="1 7">Cell membrane</location>
        <topology evidence="1 7">Multi-pass membrane protein</topology>
    </subcellularLocation>
</comment>
<evidence type="ECO:0000256" key="2">
    <source>
        <dbReference type="ARBA" id="ARBA00022448"/>
    </source>
</evidence>
<feature type="transmembrane region" description="Helical" evidence="7">
    <location>
        <begin position="171"/>
        <end position="190"/>
    </location>
</feature>
<evidence type="ECO:0000256" key="4">
    <source>
        <dbReference type="ARBA" id="ARBA00022692"/>
    </source>
</evidence>
<organism evidence="9 10">
    <name type="scientific">Reyranella soli</name>
    <dbReference type="NCBI Taxonomy" id="1230389"/>
    <lineage>
        <taxon>Bacteria</taxon>
        <taxon>Pseudomonadati</taxon>
        <taxon>Pseudomonadota</taxon>
        <taxon>Alphaproteobacteria</taxon>
        <taxon>Hyphomicrobiales</taxon>
        <taxon>Reyranellaceae</taxon>
        <taxon>Reyranella</taxon>
    </lineage>
</organism>
<dbReference type="RefSeq" id="WP_147146445.1">
    <property type="nucleotide sequence ID" value="NZ_BKAJ01000013.1"/>
</dbReference>
<dbReference type="CDD" id="cd06261">
    <property type="entry name" value="TM_PBP2"/>
    <property type="match status" value="1"/>
</dbReference>
<keyword evidence="4 7" id="KW-0812">Transmembrane</keyword>
<accession>A0A512N3S2</accession>
<dbReference type="PANTHER" id="PTHR43163:SF6">
    <property type="entry name" value="DIPEPTIDE TRANSPORT SYSTEM PERMEASE PROTEIN DPPB-RELATED"/>
    <property type="match status" value="1"/>
</dbReference>
<feature type="transmembrane region" description="Helical" evidence="7">
    <location>
        <begin position="271"/>
        <end position="297"/>
    </location>
</feature>
<gene>
    <name evidence="9" type="ORF">RSO01_07910</name>
</gene>
<keyword evidence="5 7" id="KW-1133">Transmembrane helix</keyword>
<sequence>MRYLLRRLLLVPVPLIFVIAFVFVVLRLTGDPVAIYLGLDATPEQEAVLRAELHLDKPVPVQFGYFLLDLLRGDFGTSIQFKRPAMEVVAERLGSTLQLLSLGLLLAIVLGVLGGVACAVWKDKVPDFLISVLAVAGQSMPSFWLGILLIQLFALDLQWLPTSGQGGWEHMVLPVVTLATFLVPNFILVMRVSVLETAREQFVVTARARGAGPARALWLHILPNAINPVVSLVGLQLGRLMGGAVVTESIFAWPGVGRLMVSAIFQRDVPIVIAAVFIVAVTIVLANLLVDLVQAAIDPRIRLR</sequence>
<evidence type="ECO:0000256" key="1">
    <source>
        <dbReference type="ARBA" id="ARBA00004651"/>
    </source>
</evidence>
<dbReference type="Pfam" id="PF00528">
    <property type="entry name" value="BPD_transp_1"/>
    <property type="match status" value="1"/>
</dbReference>
<keyword evidence="2 7" id="KW-0813">Transport</keyword>
<feature type="transmembrane region" description="Helical" evidence="7">
    <location>
        <begin position="128"/>
        <end position="151"/>
    </location>
</feature>
<dbReference type="InterPro" id="IPR045621">
    <property type="entry name" value="BPD_transp_1_N"/>
</dbReference>
<comment type="similarity">
    <text evidence="7">Belongs to the binding-protein-dependent transport system permease family.</text>
</comment>
<dbReference type="InterPro" id="IPR035906">
    <property type="entry name" value="MetI-like_sf"/>
</dbReference>
<feature type="transmembrane region" description="Helical" evidence="7">
    <location>
        <begin position="99"/>
        <end position="121"/>
    </location>
</feature>
<name>A0A512N3S2_9HYPH</name>
<evidence type="ECO:0000313" key="10">
    <source>
        <dbReference type="Proteomes" id="UP000321058"/>
    </source>
</evidence>
<evidence type="ECO:0000313" key="9">
    <source>
        <dbReference type="EMBL" id="GEP53625.1"/>
    </source>
</evidence>
<evidence type="ECO:0000256" key="3">
    <source>
        <dbReference type="ARBA" id="ARBA00022475"/>
    </source>
</evidence>
<keyword evidence="10" id="KW-1185">Reference proteome</keyword>
<dbReference type="GO" id="GO:0055085">
    <property type="term" value="P:transmembrane transport"/>
    <property type="evidence" value="ECO:0007669"/>
    <property type="project" value="InterPro"/>
</dbReference>
<proteinExistence type="inferred from homology"/>
<dbReference type="Proteomes" id="UP000321058">
    <property type="component" value="Unassembled WGS sequence"/>
</dbReference>
<protein>
    <submittedName>
        <fullName evidence="9">Glutathione ABC transporter permease</fullName>
    </submittedName>
</protein>
<dbReference type="Gene3D" id="1.10.3720.10">
    <property type="entry name" value="MetI-like"/>
    <property type="match status" value="1"/>
</dbReference>
<keyword evidence="3" id="KW-1003">Cell membrane</keyword>
<feature type="domain" description="ABC transmembrane type-1" evidence="8">
    <location>
        <begin position="93"/>
        <end position="290"/>
    </location>
</feature>
<dbReference type="AlphaFoldDB" id="A0A512N3S2"/>
<dbReference type="PANTHER" id="PTHR43163">
    <property type="entry name" value="DIPEPTIDE TRANSPORT SYSTEM PERMEASE PROTEIN DPPB-RELATED"/>
    <property type="match status" value="1"/>
</dbReference>
<comment type="caution">
    <text evidence="9">The sequence shown here is derived from an EMBL/GenBank/DDBJ whole genome shotgun (WGS) entry which is preliminary data.</text>
</comment>
<evidence type="ECO:0000256" key="7">
    <source>
        <dbReference type="RuleBase" id="RU363032"/>
    </source>
</evidence>
<feature type="transmembrane region" description="Helical" evidence="7">
    <location>
        <begin position="7"/>
        <end position="26"/>
    </location>
</feature>
<evidence type="ECO:0000256" key="5">
    <source>
        <dbReference type="ARBA" id="ARBA00022989"/>
    </source>
</evidence>
<dbReference type="EMBL" id="BKAJ01000013">
    <property type="protein sequence ID" value="GEP53625.1"/>
    <property type="molecule type" value="Genomic_DNA"/>
</dbReference>
<evidence type="ECO:0000259" key="8">
    <source>
        <dbReference type="PROSITE" id="PS50928"/>
    </source>
</evidence>
<dbReference type="SUPFAM" id="SSF161098">
    <property type="entry name" value="MetI-like"/>
    <property type="match status" value="1"/>
</dbReference>
<dbReference type="GO" id="GO:0005886">
    <property type="term" value="C:plasma membrane"/>
    <property type="evidence" value="ECO:0007669"/>
    <property type="project" value="UniProtKB-SubCell"/>
</dbReference>
<dbReference type="Pfam" id="PF19300">
    <property type="entry name" value="BPD_transp_1_N"/>
    <property type="match status" value="1"/>
</dbReference>
<dbReference type="OrthoDB" id="7834831at2"/>
<reference evidence="9 10" key="1">
    <citation type="submission" date="2019-07" db="EMBL/GenBank/DDBJ databases">
        <title>Whole genome shotgun sequence of Reyranella soli NBRC 108950.</title>
        <authorList>
            <person name="Hosoyama A."/>
            <person name="Uohara A."/>
            <person name="Ohji S."/>
            <person name="Ichikawa N."/>
        </authorList>
    </citation>
    <scope>NUCLEOTIDE SEQUENCE [LARGE SCALE GENOMIC DNA]</scope>
    <source>
        <strain evidence="9 10">NBRC 108950</strain>
    </source>
</reference>
<dbReference type="InterPro" id="IPR000515">
    <property type="entry name" value="MetI-like"/>
</dbReference>
<evidence type="ECO:0000256" key="6">
    <source>
        <dbReference type="ARBA" id="ARBA00023136"/>
    </source>
</evidence>
<keyword evidence="6 7" id="KW-0472">Membrane</keyword>
<dbReference type="PROSITE" id="PS50928">
    <property type="entry name" value="ABC_TM1"/>
    <property type="match status" value="1"/>
</dbReference>